<organism evidence="2 3">
    <name type="scientific">Myotis myotis</name>
    <name type="common">Greater mouse-eared bat</name>
    <name type="synonym">Vespertilio myotis</name>
    <dbReference type="NCBI Taxonomy" id="51298"/>
    <lineage>
        <taxon>Eukaryota</taxon>
        <taxon>Metazoa</taxon>
        <taxon>Chordata</taxon>
        <taxon>Craniata</taxon>
        <taxon>Vertebrata</taxon>
        <taxon>Euteleostomi</taxon>
        <taxon>Mammalia</taxon>
        <taxon>Eutheria</taxon>
        <taxon>Laurasiatheria</taxon>
        <taxon>Chiroptera</taxon>
        <taxon>Yangochiroptera</taxon>
        <taxon>Vespertilionidae</taxon>
        <taxon>Myotis</taxon>
    </lineage>
</organism>
<protein>
    <submittedName>
        <fullName evidence="2">Uncharacterized protein</fullName>
    </submittedName>
</protein>
<feature type="region of interest" description="Disordered" evidence="1">
    <location>
        <begin position="112"/>
        <end position="156"/>
    </location>
</feature>
<feature type="compositionally biased region" description="Pro residues" evidence="1">
    <location>
        <begin position="72"/>
        <end position="81"/>
    </location>
</feature>
<evidence type="ECO:0000256" key="1">
    <source>
        <dbReference type="SAM" id="MobiDB-lite"/>
    </source>
</evidence>
<accession>A0A7J7RFL1</accession>
<keyword evidence="3" id="KW-1185">Reference proteome</keyword>
<evidence type="ECO:0000313" key="3">
    <source>
        <dbReference type="Proteomes" id="UP000527355"/>
    </source>
</evidence>
<evidence type="ECO:0000313" key="2">
    <source>
        <dbReference type="EMBL" id="KAF6274951.1"/>
    </source>
</evidence>
<dbReference type="Proteomes" id="UP000527355">
    <property type="component" value="Unassembled WGS sequence"/>
</dbReference>
<feature type="compositionally biased region" description="Gly residues" evidence="1">
    <location>
        <begin position="112"/>
        <end position="126"/>
    </location>
</feature>
<dbReference type="EMBL" id="JABWUV010000028">
    <property type="protein sequence ID" value="KAF6274951.1"/>
    <property type="molecule type" value="Genomic_DNA"/>
</dbReference>
<reference evidence="2 3" key="1">
    <citation type="journal article" date="2020" name="Nature">
        <title>Six reference-quality genomes reveal evolution of bat adaptations.</title>
        <authorList>
            <person name="Jebb D."/>
            <person name="Huang Z."/>
            <person name="Pippel M."/>
            <person name="Hughes G.M."/>
            <person name="Lavrichenko K."/>
            <person name="Devanna P."/>
            <person name="Winkler S."/>
            <person name="Jermiin L.S."/>
            <person name="Skirmuntt E.C."/>
            <person name="Katzourakis A."/>
            <person name="Burkitt-Gray L."/>
            <person name="Ray D.A."/>
            <person name="Sullivan K.A.M."/>
            <person name="Roscito J.G."/>
            <person name="Kirilenko B.M."/>
            <person name="Davalos L.M."/>
            <person name="Corthals A.P."/>
            <person name="Power M.L."/>
            <person name="Jones G."/>
            <person name="Ransome R.D."/>
            <person name="Dechmann D.K.N."/>
            <person name="Locatelli A.G."/>
            <person name="Puechmaille S.J."/>
            <person name="Fedrigo O."/>
            <person name="Jarvis E.D."/>
            <person name="Hiller M."/>
            <person name="Vernes S.C."/>
            <person name="Myers E.W."/>
            <person name="Teeling E.C."/>
        </authorList>
    </citation>
    <scope>NUCLEOTIDE SEQUENCE [LARGE SCALE GENOMIC DNA]</scope>
    <source>
        <strain evidence="2">MMyoMyo1</strain>
        <tissue evidence="2">Flight muscle</tissue>
    </source>
</reference>
<comment type="caution">
    <text evidence="2">The sequence shown here is derived from an EMBL/GenBank/DDBJ whole genome shotgun (WGS) entry which is preliminary data.</text>
</comment>
<gene>
    <name evidence="2" type="ORF">mMyoMyo1_010362</name>
</gene>
<dbReference type="AlphaFoldDB" id="A0A7J7RFL1"/>
<sequence length="156" mass="16262">MFSCQRRELPLLPPSPFPLCCPHPRGGGLRPWGGGCLQPSPLTTSGICGEPCGRVLGGGKGVKEGVEVALGPSPPPPPCRLPPVRRGPARRPSIKGLFILDGCRGVGEGVGGGEGGGEVGVGGGRDWMGLQRGAERREKQKVTITKENTKRKKTKP</sequence>
<name>A0A7J7RFL1_MYOMY</name>
<proteinExistence type="predicted"/>
<feature type="region of interest" description="Disordered" evidence="1">
    <location>
        <begin position="69"/>
        <end position="90"/>
    </location>
</feature>